<dbReference type="InterPro" id="IPR058625">
    <property type="entry name" value="MdtA-like_BSH"/>
</dbReference>
<dbReference type="STRING" id="767434.Fraau_0840"/>
<dbReference type="Gene3D" id="2.40.50.100">
    <property type="match status" value="1"/>
</dbReference>
<dbReference type="EMBL" id="CP003350">
    <property type="protein sequence ID" value="AFC85311.1"/>
    <property type="molecule type" value="Genomic_DNA"/>
</dbReference>
<dbReference type="HOGENOM" id="CLU_018816_15_1_6"/>
<dbReference type="PANTHER" id="PTHR30386:SF24">
    <property type="entry name" value="MULTIDRUG RESISTANCE EFFLUX PUMP"/>
    <property type="match status" value="1"/>
</dbReference>
<evidence type="ECO:0000313" key="4">
    <source>
        <dbReference type="EMBL" id="AFC85311.1"/>
    </source>
</evidence>
<evidence type="ECO:0000259" key="3">
    <source>
        <dbReference type="Pfam" id="PF25963"/>
    </source>
</evidence>
<feature type="domain" description="p-hydroxybenzoic acid efflux pump subunit AaeA-like beta-barrel" evidence="3">
    <location>
        <begin position="248"/>
        <end position="336"/>
    </location>
</feature>
<dbReference type="AlphaFoldDB" id="H8L0Q6"/>
<evidence type="ECO:0000256" key="1">
    <source>
        <dbReference type="ARBA" id="ARBA00009477"/>
    </source>
</evidence>
<dbReference type="Gene3D" id="2.40.30.170">
    <property type="match status" value="1"/>
</dbReference>
<dbReference type="Proteomes" id="UP000005234">
    <property type="component" value="Chromosome"/>
</dbReference>
<proteinExistence type="inferred from homology"/>
<dbReference type="InterPro" id="IPR058634">
    <property type="entry name" value="AaeA-lik-b-barrel"/>
</dbReference>
<accession>H8L0Q6</accession>
<dbReference type="Pfam" id="PF25917">
    <property type="entry name" value="BSH_RND"/>
    <property type="match status" value="1"/>
</dbReference>
<gene>
    <name evidence="4" type="ordered locus">Fraau_0840</name>
</gene>
<dbReference type="RefSeq" id="WP_014402317.1">
    <property type="nucleotide sequence ID" value="NC_017033.1"/>
</dbReference>
<dbReference type="InterPro" id="IPR050739">
    <property type="entry name" value="MFP"/>
</dbReference>
<dbReference type="SUPFAM" id="SSF111369">
    <property type="entry name" value="HlyD-like secretion proteins"/>
    <property type="match status" value="2"/>
</dbReference>
<protein>
    <submittedName>
        <fullName evidence="4">Multidrug resistance efflux pump</fullName>
    </submittedName>
</protein>
<organism evidence="4 5">
    <name type="scientific">Frateuria aurantia (strain ATCC 33424 / DSM 6220 / KCTC 2777 / LMG 1558 / NBRC 3245 / NCIMB 13370)</name>
    <name type="common">Acetobacter aurantius</name>
    <dbReference type="NCBI Taxonomy" id="767434"/>
    <lineage>
        <taxon>Bacteria</taxon>
        <taxon>Pseudomonadati</taxon>
        <taxon>Pseudomonadota</taxon>
        <taxon>Gammaproteobacteria</taxon>
        <taxon>Lysobacterales</taxon>
        <taxon>Rhodanobacteraceae</taxon>
        <taxon>Frateuria</taxon>
    </lineage>
</organism>
<dbReference type="KEGG" id="fau:Fraau_0840"/>
<feature type="domain" description="Multidrug resistance protein MdtA-like barrel-sandwich hybrid" evidence="2">
    <location>
        <begin position="49"/>
        <end position="242"/>
    </location>
</feature>
<sequence length="360" mass="38221">MTKQQMMMRAGTGVLVLAIVAIAVDRLLIGGSAEQSTNDAFVTADYSVVAPKAAGLIDQVAVQDNQAVKAGQLLAHIDDRDYRTAVAVADAALAAARARLTDLAAELDRQQPVIRQTDATLQADQAALDFAQDNAVRYRRLSSGGAGTVEQRQQADTRLLQARASLQHDQAVNHAARQQVIVLKAEQGQAEAGVEQAQAALDQARLDLSYTRIVAPVDGVVGERSVRVGNYVHVGTPLLAVVPVQAAYVVANYQETQLEHMRPGQKVTIHVDTYGGEDFNGTVDSLAPASGVAFSPIAPDNATGNFTKVVQRIPVKIWFDPGQQLSSRLRVGMSVETTVHIGSSQARPVHPVAMASAGGR</sequence>
<dbReference type="GO" id="GO:0055085">
    <property type="term" value="P:transmembrane transport"/>
    <property type="evidence" value="ECO:0007669"/>
    <property type="project" value="InterPro"/>
</dbReference>
<name>H8L0Q6_FRAAD</name>
<reference evidence="4" key="1">
    <citation type="submission" date="2012-02" db="EMBL/GenBank/DDBJ databases">
        <title>The complete genome of Frateuria aurantia DSM 6220.</title>
        <authorList>
            <consortium name="US DOE Joint Genome Institute (JGI-PGF)"/>
            <person name="Lucas S."/>
            <person name="Copeland A."/>
            <person name="Lapidus A."/>
            <person name="Glavina del Rio T."/>
            <person name="Dalin E."/>
            <person name="Tice H."/>
            <person name="Bruce D."/>
            <person name="Goodwin L."/>
            <person name="Pitluck S."/>
            <person name="Peters L."/>
            <person name="Ovchinnikova G."/>
            <person name="Teshima H."/>
            <person name="Kyrpides N."/>
            <person name="Mavromatis K."/>
            <person name="Ivanova N."/>
            <person name="Brettin T."/>
            <person name="Detter J.C."/>
            <person name="Han C."/>
            <person name="Larimer F."/>
            <person name="Land M."/>
            <person name="Hauser L."/>
            <person name="Markowitz V."/>
            <person name="Cheng J.-F."/>
            <person name="Hugenholtz P."/>
            <person name="Woyke T."/>
            <person name="Wu D."/>
            <person name="Brambilla E."/>
            <person name="Klenk H.-P."/>
            <person name="Eisen J.A."/>
        </authorList>
    </citation>
    <scope>NUCLEOTIDE SEQUENCE</scope>
    <source>
        <strain evidence="4">DSM 6220</strain>
    </source>
</reference>
<keyword evidence="5" id="KW-1185">Reference proteome</keyword>
<evidence type="ECO:0000313" key="5">
    <source>
        <dbReference type="Proteomes" id="UP000005234"/>
    </source>
</evidence>
<dbReference type="Gene3D" id="1.10.287.470">
    <property type="entry name" value="Helix hairpin bin"/>
    <property type="match status" value="1"/>
</dbReference>
<evidence type="ECO:0000259" key="2">
    <source>
        <dbReference type="Pfam" id="PF25917"/>
    </source>
</evidence>
<dbReference type="eggNOG" id="COG1566">
    <property type="taxonomic scope" value="Bacteria"/>
</dbReference>
<dbReference type="PRINTS" id="PR01490">
    <property type="entry name" value="RTXTOXIND"/>
</dbReference>
<dbReference type="PANTHER" id="PTHR30386">
    <property type="entry name" value="MEMBRANE FUSION SUBUNIT OF EMRAB-TOLC MULTIDRUG EFFLUX PUMP"/>
    <property type="match status" value="1"/>
</dbReference>
<dbReference type="Pfam" id="PF25963">
    <property type="entry name" value="Beta-barrel_AAEA"/>
    <property type="match status" value="1"/>
</dbReference>
<comment type="similarity">
    <text evidence="1">Belongs to the membrane fusion protein (MFP) (TC 8.A.1) family.</text>
</comment>